<dbReference type="InterPro" id="IPR007516">
    <property type="entry name" value="Co_F420_Hydgase/DH_bsu_N"/>
</dbReference>
<dbReference type="EMBL" id="CP050831">
    <property type="protein sequence ID" value="QIU95524.1"/>
    <property type="molecule type" value="Genomic_DNA"/>
</dbReference>
<evidence type="ECO:0000313" key="5">
    <source>
        <dbReference type="EMBL" id="QIU95524.1"/>
    </source>
</evidence>
<dbReference type="Gene3D" id="3.30.70.20">
    <property type="match status" value="1"/>
</dbReference>
<dbReference type="InterPro" id="IPR052977">
    <property type="entry name" value="Polyferredoxin-like_ET"/>
</dbReference>
<gene>
    <name evidence="5" type="ORF">BacF7301_15795</name>
</gene>
<dbReference type="InterPro" id="IPR017896">
    <property type="entry name" value="4Fe4S_Fe-S-bd"/>
</dbReference>
<keyword evidence="2" id="KW-0408">Iron</keyword>
<dbReference type="PROSITE" id="PS00198">
    <property type="entry name" value="4FE4S_FER_1"/>
    <property type="match status" value="1"/>
</dbReference>
<dbReference type="AlphaFoldDB" id="A0A6H0KPZ4"/>
<proteinExistence type="predicted"/>
<dbReference type="KEGG" id="bfc:BacF7301_15795"/>
<protein>
    <submittedName>
        <fullName evidence="5">4Fe-4S dicluster domain-containing protein</fullName>
    </submittedName>
</protein>
<name>A0A6H0KPZ4_9BACE</name>
<evidence type="ECO:0000256" key="2">
    <source>
        <dbReference type="ARBA" id="ARBA00023004"/>
    </source>
</evidence>
<dbReference type="Pfam" id="PF04422">
    <property type="entry name" value="FrhB_FdhB_N"/>
    <property type="match status" value="1"/>
</dbReference>
<reference evidence="5 6" key="1">
    <citation type="submission" date="2020-03" db="EMBL/GenBank/DDBJ databases">
        <title>Genomic analysis of Bacteroides faecium CBA7301.</title>
        <authorList>
            <person name="Kim J."/>
            <person name="Roh S.W."/>
        </authorList>
    </citation>
    <scope>NUCLEOTIDE SEQUENCE [LARGE SCALE GENOMIC DNA]</scope>
    <source>
        <strain evidence="5 6">CBA7301</strain>
    </source>
</reference>
<evidence type="ECO:0000259" key="4">
    <source>
        <dbReference type="PROSITE" id="PS51379"/>
    </source>
</evidence>
<dbReference type="GO" id="GO:0051536">
    <property type="term" value="F:iron-sulfur cluster binding"/>
    <property type="evidence" value="ECO:0007669"/>
    <property type="project" value="UniProtKB-KW"/>
</dbReference>
<keyword evidence="6" id="KW-1185">Reference proteome</keyword>
<accession>A0A6H0KPZ4</accession>
<sequence>MPTLCKYEECTGCQACIQACKHQALRPIQNQHGFIHPYVDEKACIECGLCEIICPILNSVWVKNKLEPRTLAAWHKDMEVRWKSSSGGAFSALADYVLEQRGVVFGAAVTTKCKIKHIGITQRMELDALRRSKYVQSDIGKSYIEAKKFLQDGRLVLFSGTPCQIAGLYAFLRNHQYDNLYTVDFICHGVPSPFVFEEYIKRMETKYGSDIVNINFRDKRNGVEANLLIVFNTLKSGVRIERFKDNSFYHGFISSVFLRDSCYKCQYATMPRYADITLADYRNIGNKKKFEHEKERPLGFTGVMVNNEHGEVLIQNSEIQYEERYFAELASSQPHLKVPISKPSCSDDFFECLKNEGYDKAAKRFLPMSIKKRIEIGARMLLGVKFFYALGKLVRILTGKRSLFIE</sequence>
<evidence type="ECO:0000313" key="6">
    <source>
        <dbReference type="Proteomes" id="UP000501780"/>
    </source>
</evidence>
<dbReference type="Pfam" id="PF12838">
    <property type="entry name" value="Fer4_7"/>
    <property type="match status" value="1"/>
</dbReference>
<feature type="domain" description="4Fe-4S ferredoxin-type" evidence="4">
    <location>
        <begin position="1"/>
        <end position="30"/>
    </location>
</feature>
<keyword evidence="3" id="KW-0411">Iron-sulfur</keyword>
<dbReference type="RefSeq" id="WP_167964281.1">
    <property type="nucleotide sequence ID" value="NZ_CP050831.1"/>
</dbReference>
<dbReference type="InterPro" id="IPR017900">
    <property type="entry name" value="4Fe4S_Fe_S_CS"/>
</dbReference>
<dbReference type="Proteomes" id="UP000501780">
    <property type="component" value="Chromosome"/>
</dbReference>
<keyword evidence="1" id="KW-0479">Metal-binding</keyword>
<evidence type="ECO:0000256" key="3">
    <source>
        <dbReference type="ARBA" id="ARBA00023014"/>
    </source>
</evidence>
<dbReference type="PANTHER" id="PTHR43193">
    <property type="match status" value="1"/>
</dbReference>
<feature type="domain" description="4Fe-4S ferredoxin-type" evidence="4">
    <location>
        <begin position="35"/>
        <end position="65"/>
    </location>
</feature>
<organism evidence="5 6">
    <name type="scientific">Bacteroides faecium</name>
    <dbReference type="NCBI Taxonomy" id="2715212"/>
    <lineage>
        <taxon>Bacteria</taxon>
        <taxon>Pseudomonadati</taxon>
        <taxon>Bacteroidota</taxon>
        <taxon>Bacteroidia</taxon>
        <taxon>Bacteroidales</taxon>
        <taxon>Bacteroidaceae</taxon>
        <taxon>Bacteroides</taxon>
    </lineage>
</organism>
<dbReference type="PROSITE" id="PS51379">
    <property type="entry name" value="4FE4S_FER_2"/>
    <property type="match status" value="2"/>
</dbReference>
<dbReference type="SUPFAM" id="SSF54862">
    <property type="entry name" value="4Fe-4S ferredoxins"/>
    <property type="match status" value="1"/>
</dbReference>
<dbReference type="PANTHER" id="PTHR43193:SF2">
    <property type="entry name" value="POLYFERREDOXIN PROTEIN FWDF"/>
    <property type="match status" value="1"/>
</dbReference>
<dbReference type="InterPro" id="IPR007525">
    <property type="entry name" value="FrhB_FdhB_C"/>
</dbReference>
<evidence type="ECO:0000256" key="1">
    <source>
        <dbReference type="ARBA" id="ARBA00022723"/>
    </source>
</evidence>
<dbReference type="GO" id="GO:0046872">
    <property type="term" value="F:metal ion binding"/>
    <property type="evidence" value="ECO:0007669"/>
    <property type="project" value="UniProtKB-KW"/>
</dbReference>
<dbReference type="Pfam" id="PF04432">
    <property type="entry name" value="FrhB_FdhB_C"/>
    <property type="match status" value="1"/>
</dbReference>